<dbReference type="InterPro" id="IPR036812">
    <property type="entry name" value="NAD(P)_OxRdtase_dom_sf"/>
</dbReference>
<dbReference type="CDD" id="cd19071">
    <property type="entry name" value="AKR_AKR1-5-like"/>
    <property type="match status" value="1"/>
</dbReference>
<keyword evidence="2" id="KW-0521">NADP</keyword>
<proteinExistence type="inferred from homology"/>
<dbReference type="Gene3D" id="3.20.20.100">
    <property type="entry name" value="NADP-dependent oxidoreductase domain"/>
    <property type="match status" value="1"/>
</dbReference>
<evidence type="ECO:0000256" key="3">
    <source>
        <dbReference type="ARBA" id="ARBA00023002"/>
    </source>
</evidence>
<dbReference type="InterPro" id="IPR023210">
    <property type="entry name" value="NADP_OxRdtase_dom"/>
</dbReference>
<name>A0ABP6XME3_9PSEU</name>
<evidence type="ECO:0000313" key="6">
    <source>
        <dbReference type="Proteomes" id="UP001500689"/>
    </source>
</evidence>
<comment type="similarity">
    <text evidence="1">Belongs to the aldo/keto reductase family.</text>
</comment>
<evidence type="ECO:0000256" key="2">
    <source>
        <dbReference type="ARBA" id="ARBA00022857"/>
    </source>
</evidence>
<dbReference type="Pfam" id="PF00248">
    <property type="entry name" value="Aldo_ket_red"/>
    <property type="match status" value="1"/>
</dbReference>
<evidence type="ECO:0000313" key="5">
    <source>
        <dbReference type="EMBL" id="GAA3569147.1"/>
    </source>
</evidence>
<protein>
    <submittedName>
        <fullName evidence="5">Aldo/keto reductase</fullName>
    </submittedName>
</protein>
<reference evidence="6" key="1">
    <citation type="journal article" date="2019" name="Int. J. Syst. Evol. Microbiol.">
        <title>The Global Catalogue of Microorganisms (GCM) 10K type strain sequencing project: providing services to taxonomists for standard genome sequencing and annotation.</title>
        <authorList>
            <consortium name="The Broad Institute Genomics Platform"/>
            <consortium name="The Broad Institute Genome Sequencing Center for Infectious Disease"/>
            <person name="Wu L."/>
            <person name="Ma J."/>
        </authorList>
    </citation>
    <scope>NUCLEOTIDE SEQUENCE [LARGE SCALE GENOMIC DNA]</scope>
    <source>
        <strain evidence="6">JCM 16898</strain>
    </source>
</reference>
<dbReference type="PANTHER" id="PTHR43827">
    <property type="entry name" value="2,5-DIKETO-D-GLUCONIC ACID REDUCTASE"/>
    <property type="match status" value="1"/>
</dbReference>
<accession>A0ABP6XME3</accession>
<feature type="domain" description="NADP-dependent oxidoreductase" evidence="4">
    <location>
        <begin position="31"/>
        <end position="263"/>
    </location>
</feature>
<gene>
    <name evidence="5" type="ORF">GCM10022222_61660</name>
</gene>
<organism evidence="5 6">
    <name type="scientific">Amycolatopsis ultiminotia</name>
    <dbReference type="NCBI Taxonomy" id="543629"/>
    <lineage>
        <taxon>Bacteria</taxon>
        <taxon>Bacillati</taxon>
        <taxon>Actinomycetota</taxon>
        <taxon>Actinomycetes</taxon>
        <taxon>Pseudonocardiales</taxon>
        <taxon>Pseudonocardiaceae</taxon>
        <taxon>Amycolatopsis</taxon>
    </lineage>
</organism>
<dbReference type="Proteomes" id="UP001500689">
    <property type="component" value="Unassembled WGS sequence"/>
</dbReference>
<dbReference type="PANTHER" id="PTHR43827:SF3">
    <property type="entry name" value="NADP-DEPENDENT OXIDOREDUCTASE DOMAIN-CONTAINING PROTEIN"/>
    <property type="match status" value="1"/>
</dbReference>
<dbReference type="SUPFAM" id="SSF51430">
    <property type="entry name" value="NAD(P)-linked oxidoreductase"/>
    <property type="match status" value="1"/>
</dbReference>
<dbReference type="PROSITE" id="PS00798">
    <property type="entry name" value="ALDOKETO_REDUCTASE_1"/>
    <property type="match status" value="1"/>
</dbReference>
<dbReference type="EMBL" id="BAAAZN010000015">
    <property type="protein sequence ID" value="GAA3569147.1"/>
    <property type="molecule type" value="Genomic_DNA"/>
</dbReference>
<sequence length="266" mass="28496">MTAGPQPGLGRVPSADLAGRAMPLIGYGTHPMRGGEATEAVLAALEEGYRLVDTATRYRNEAAIGAALARTGVPRTDLFVTTKMPPDRVGLERRTLEESLTALGTGHLDLWLIHWPPGGYPGVTSWGEFVRAREEGLVSAIGVSNYSIELIDALHEATGEYPAVNQCQWGPGDYDPAFAEALAARGVLLSAHSPLRSTDLADPTLVSIAQAHDRSVQEIVVAWNLHHRVAVTVKSAHRDRMVRNLSAADLTLTEDEVTAIDRLGPA</sequence>
<evidence type="ECO:0000256" key="1">
    <source>
        <dbReference type="ARBA" id="ARBA00007905"/>
    </source>
</evidence>
<dbReference type="InterPro" id="IPR020471">
    <property type="entry name" value="AKR"/>
</dbReference>
<comment type="caution">
    <text evidence="5">The sequence shown here is derived from an EMBL/GenBank/DDBJ whole genome shotgun (WGS) entry which is preliminary data.</text>
</comment>
<dbReference type="PIRSF" id="PIRSF000097">
    <property type="entry name" value="AKR"/>
    <property type="match status" value="1"/>
</dbReference>
<keyword evidence="6" id="KW-1185">Reference proteome</keyword>
<keyword evidence="3" id="KW-0560">Oxidoreductase</keyword>
<dbReference type="PRINTS" id="PR00069">
    <property type="entry name" value="ALDKETRDTASE"/>
</dbReference>
<dbReference type="RefSeq" id="WP_344866078.1">
    <property type="nucleotide sequence ID" value="NZ_BAAAZN010000015.1"/>
</dbReference>
<evidence type="ECO:0000259" key="4">
    <source>
        <dbReference type="Pfam" id="PF00248"/>
    </source>
</evidence>
<dbReference type="InterPro" id="IPR018170">
    <property type="entry name" value="Aldo/ket_reductase_CS"/>
</dbReference>